<evidence type="ECO:0000259" key="2">
    <source>
        <dbReference type="Pfam" id="PF03478"/>
    </source>
</evidence>
<gene>
    <name evidence="3" type="ORF">U9M48_024918</name>
</gene>
<evidence type="ECO:0000256" key="1">
    <source>
        <dbReference type="SAM" id="Phobius"/>
    </source>
</evidence>
<keyword evidence="1" id="KW-0472">Membrane</keyword>
<dbReference type="Pfam" id="PF03478">
    <property type="entry name" value="Beta-prop_KIB1-4"/>
    <property type="match status" value="1"/>
</dbReference>
<dbReference type="PANTHER" id="PTHR33165">
    <property type="entry name" value="F-BOX DOMAIN CONTAINING PROTEIN-LIKE-RELATED"/>
    <property type="match status" value="1"/>
</dbReference>
<feature type="transmembrane region" description="Helical" evidence="1">
    <location>
        <begin position="174"/>
        <end position="193"/>
    </location>
</feature>
<evidence type="ECO:0000313" key="3">
    <source>
        <dbReference type="EMBL" id="WVZ77013.1"/>
    </source>
</evidence>
<accession>A0AAQ3TP99</accession>
<keyword evidence="1" id="KW-0812">Transmembrane</keyword>
<feature type="domain" description="KIB1-4 beta-propeller" evidence="2">
    <location>
        <begin position="76"/>
        <end position="299"/>
    </location>
</feature>
<feature type="transmembrane region" description="Helical" evidence="1">
    <location>
        <begin position="133"/>
        <end position="154"/>
    </location>
</feature>
<name>A0AAQ3TP99_PASNO</name>
<sequence>MAKDKRVAAAAPYLPAELIPDIARHLTTLQDFFALRAACRSYRAALPPSRAVLASQPPHLLVPHHASFPHSLALIHLQRRRVLRFRAPSPHFPGTVVASDGARVVTFDRFARELHITHLLSGERVRVPDAPFLFSRAVLAGDLVLLIAPGWVQYCRLGEGRWQEAYCRLGGRDGGLYMMVCMLAVNGVLYALLNTCHLAVAELMDNKVELKLLGGEVGDHVRKAWMESKDFMLGQCAGEPLLIFKVSVKPEYKVFRWEPGEQRWVRAMSLGRRTLFMSGNGFDAWLGPDSPGIRGDCIYEALPRAAGWSEYSLVDDTSELVTVEYQGAPELDTARKQKKLACSPIEPELLGHIEFNEACRATAPMDCNTPKFDPKKLSSNLSSKFKI</sequence>
<evidence type="ECO:0000313" key="4">
    <source>
        <dbReference type="Proteomes" id="UP001341281"/>
    </source>
</evidence>
<dbReference type="InterPro" id="IPR005174">
    <property type="entry name" value="KIB1-4_b-propeller"/>
</dbReference>
<proteinExistence type="predicted"/>
<dbReference type="Proteomes" id="UP001341281">
    <property type="component" value="Chromosome 05"/>
</dbReference>
<dbReference type="PANTHER" id="PTHR33165:SF28">
    <property type="entry name" value="DUF295 DOMAIN-CONTAINING PROTEIN"/>
    <property type="match status" value="1"/>
</dbReference>
<protein>
    <recommendedName>
        <fullName evidence="2">KIB1-4 beta-propeller domain-containing protein</fullName>
    </recommendedName>
</protein>
<keyword evidence="4" id="KW-1185">Reference proteome</keyword>
<organism evidence="3 4">
    <name type="scientific">Paspalum notatum var. saurae</name>
    <dbReference type="NCBI Taxonomy" id="547442"/>
    <lineage>
        <taxon>Eukaryota</taxon>
        <taxon>Viridiplantae</taxon>
        <taxon>Streptophyta</taxon>
        <taxon>Embryophyta</taxon>
        <taxon>Tracheophyta</taxon>
        <taxon>Spermatophyta</taxon>
        <taxon>Magnoliopsida</taxon>
        <taxon>Liliopsida</taxon>
        <taxon>Poales</taxon>
        <taxon>Poaceae</taxon>
        <taxon>PACMAD clade</taxon>
        <taxon>Panicoideae</taxon>
        <taxon>Andropogonodae</taxon>
        <taxon>Paspaleae</taxon>
        <taxon>Paspalinae</taxon>
        <taxon>Paspalum</taxon>
    </lineage>
</organism>
<keyword evidence="1" id="KW-1133">Transmembrane helix</keyword>
<dbReference type="EMBL" id="CP144749">
    <property type="protein sequence ID" value="WVZ77013.1"/>
    <property type="molecule type" value="Genomic_DNA"/>
</dbReference>
<dbReference type="AlphaFoldDB" id="A0AAQ3TP99"/>
<reference evidence="3 4" key="1">
    <citation type="submission" date="2024-02" db="EMBL/GenBank/DDBJ databases">
        <title>High-quality chromosome-scale genome assembly of Pensacola bahiagrass (Paspalum notatum Flugge var. saurae).</title>
        <authorList>
            <person name="Vega J.M."/>
            <person name="Podio M."/>
            <person name="Orjuela J."/>
            <person name="Siena L.A."/>
            <person name="Pessino S.C."/>
            <person name="Combes M.C."/>
            <person name="Mariac C."/>
            <person name="Albertini E."/>
            <person name="Pupilli F."/>
            <person name="Ortiz J.P.A."/>
            <person name="Leblanc O."/>
        </authorList>
    </citation>
    <scope>NUCLEOTIDE SEQUENCE [LARGE SCALE GENOMIC DNA]</scope>
    <source>
        <strain evidence="3">R1</strain>
        <tissue evidence="3">Leaf</tissue>
    </source>
</reference>